<name>A0AAN8VST8_9MAGN</name>
<evidence type="ECO:0000256" key="1">
    <source>
        <dbReference type="ARBA" id="ARBA00004370"/>
    </source>
</evidence>
<feature type="signal peptide" evidence="7">
    <location>
        <begin position="1"/>
        <end position="28"/>
    </location>
</feature>
<feature type="compositionally biased region" description="Pro residues" evidence="6">
    <location>
        <begin position="201"/>
        <end position="216"/>
    </location>
</feature>
<evidence type="ECO:0000313" key="9">
    <source>
        <dbReference type="EMBL" id="KAK6940463.1"/>
    </source>
</evidence>
<evidence type="ECO:0000256" key="7">
    <source>
        <dbReference type="SAM" id="SignalP"/>
    </source>
</evidence>
<dbReference type="EMBL" id="JBAMMX010000005">
    <property type="protein sequence ID" value="KAK6940463.1"/>
    <property type="molecule type" value="Genomic_DNA"/>
</dbReference>
<comment type="caution">
    <text evidence="9">The sequence shown here is derived from an EMBL/GenBank/DDBJ whole genome shotgun (WGS) entry which is preliminary data.</text>
</comment>
<dbReference type="AlphaFoldDB" id="A0AAN8VST8"/>
<keyword evidence="3 7" id="KW-0732">Signal</keyword>
<keyword evidence="5" id="KW-0472">Membrane</keyword>
<evidence type="ECO:0000256" key="6">
    <source>
        <dbReference type="SAM" id="MobiDB-lite"/>
    </source>
</evidence>
<protein>
    <submittedName>
        <fullName evidence="9">AIR12, DOMON domain</fullName>
    </submittedName>
</protein>
<evidence type="ECO:0000256" key="3">
    <source>
        <dbReference type="ARBA" id="ARBA00022729"/>
    </source>
</evidence>
<feature type="domain" description="DOMON" evidence="8">
    <location>
        <begin position="50"/>
        <end position="164"/>
    </location>
</feature>
<comment type="subcellular location">
    <subcellularLocation>
        <location evidence="1">Membrane</location>
    </subcellularLocation>
</comment>
<dbReference type="InterPro" id="IPR005018">
    <property type="entry name" value="DOMON_domain"/>
</dbReference>
<dbReference type="PANTHER" id="PTHR23130:SF195">
    <property type="entry name" value="CYTOCHROME B561 AND DOMON DOMAIN-CONTAINING PROTEIN"/>
    <property type="match status" value="1"/>
</dbReference>
<dbReference type="CDD" id="cd09629">
    <property type="entry name" value="DOMON_CIL1_like"/>
    <property type="match status" value="1"/>
</dbReference>
<evidence type="ECO:0000259" key="8">
    <source>
        <dbReference type="PROSITE" id="PS50836"/>
    </source>
</evidence>
<evidence type="ECO:0000256" key="2">
    <source>
        <dbReference type="ARBA" id="ARBA00022448"/>
    </source>
</evidence>
<proteinExistence type="predicted"/>
<feature type="region of interest" description="Disordered" evidence="6">
    <location>
        <begin position="198"/>
        <end position="240"/>
    </location>
</feature>
<keyword evidence="10" id="KW-1185">Reference proteome</keyword>
<feature type="chain" id="PRO_5043050942" evidence="7">
    <location>
        <begin position="29"/>
        <end position="240"/>
    </location>
</feature>
<dbReference type="InterPro" id="IPR045265">
    <property type="entry name" value="AIR12_DOMON"/>
</dbReference>
<sequence length="240" mass="25357">MGFNSLTDQACLLILALTLTLLLPLSHTLSCTSQKFTNRLYQNCSDLPTLSSYLHWNYSAANSTLSIAFSAPPAKPEGWIAWAINPNATGMVGAQSLIAFKLNGTLVVKPYSLEGYGPTSIKQQNLSFPVTDLSAEESNGVITLFATVTVPSNTTSLNQVWQVGASVTTDGHPTRHDLQSANLDSKSTLQFASNEMASFPAPAPAPAPSTAPPPPSTGGGGGDEKSGVQSLIKRKDYWLG</sequence>
<dbReference type="PANTHER" id="PTHR23130">
    <property type="entry name" value="CYTOCHROME B561 AND DOMON DOMAIN-CONTAINING PROTEIN"/>
    <property type="match status" value="1"/>
</dbReference>
<keyword evidence="4" id="KW-0249">Electron transport</keyword>
<dbReference type="GO" id="GO:0016020">
    <property type="term" value="C:membrane"/>
    <property type="evidence" value="ECO:0007669"/>
    <property type="project" value="UniProtKB-SubCell"/>
</dbReference>
<evidence type="ECO:0000256" key="5">
    <source>
        <dbReference type="ARBA" id="ARBA00023136"/>
    </source>
</evidence>
<keyword evidence="2" id="KW-0813">Transport</keyword>
<reference evidence="9 10" key="1">
    <citation type="submission" date="2023-12" db="EMBL/GenBank/DDBJ databases">
        <title>A high-quality genome assembly for Dillenia turbinata (Dilleniales).</title>
        <authorList>
            <person name="Chanderbali A."/>
        </authorList>
    </citation>
    <scope>NUCLEOTIDE SEQUENCE [LARGE SCALE GENOMIC DNA]</scope>
    <source>
        <strain evidence="9">LSX21</strain>
        <tissue evidence="9">Leaf</tissue>
    </source>
</reference>
<evidence type="ECO:0000313" key="10">
    <source>
        <dbReference type="Proteomes" id="UP001370490"/>
    </source>
</evidence>
<gene>
    <name evidence="9" type="ORF">RJ641_029994</name>
</gene>
<dbReference type="Proteomes" id="UP001370490">
    <property type="component" value="Unassembled WGS sequence"/>
</dbReference>
<dbReference type="PROSITE" id="PS50836">
    <property type="entry name" value="DOMON"/>
    <property type="match status" value="1"/>
</dbReference>
<accession>A0AAN8VST8</accession>
<evidence type="ECO:0000256" key="4">
    <source>
        <dbReference type="ARBA" id="ARBA00022982"/>
    </source>
</evidence>
<organism evidence="9 10">
    <name type="scientific">Dillenia turbinata</name>
    <dbReference type="NCBI Taxonomy" id="194707"/>
    <lineage>
        <taxon>Eukaryota</taxon>
        <taxon>Viridiplantae</taxon>
        <taxon>Streptophyta</taxon>
        <taxon>Embryophyta</taxon>
        <taxon>Tracheophyta</taxon>
        <taxon>Spermatophyta</taxon>
        <taxon>Magnoliopsida</taxon>
        <taxon>eudicotyledons</taxon>
        <taxon>Gunneridae</taxon>
        <taxon>Pentapetalae</taxon>
        <taxon>Dilleniales</taxon>
        <taxon>Dilleniaceae</taxon>
        <taxon>Dillenia</taxon>
    </lineage>
</organism>
<dbReference type="Pfam" id="PF04526">
    <property type="entry name" value="DUF568"/>
    <property type="match status" value="1"/>
</dbReference>